<dbReference type="Proteomes" id="UP000077164">
    <property type="component" value="Unassembled WGS sequence"/>
</dbReference>
<dbReference type="AlphaFoldDB" id="A0A167X9Y7"/>
<evidence type="ECO:0000259" key="1">
    <source>
        <dbReference type="Pfam" id="PF21956"/>
    </source>
</evidence>
<dbReference type="STRING" id="249352.SAMN05444395_1033"/>
<dbReference type="Pfam" id="PF21956">
    <property type="entry name" value="DUF6922"/>
    <property type="match status" value="1"/>
</dbReference>
<comment type="caution">
    <text evidence="2">The sequence shown here is derived from an EMBL/GenBank/DDBJ whole genome shotgun (WGS) entry which is preliminary data.</text>
</comment>
<dbReference type="OrthoDB" id="1364214at2"/>
<evidence type="ECO:0000313" key="2">
    <source>
        <dbReference type="EMBL" id="OAB28151.1"/>
    </source>
</evidence>
<keyword evidence="3" id="KW-1185">Reference proteome</keyword>
<dbReference type="RefSeq" id="WP_066080492.1">
    <property type="nucleotide sequence ID" value="NZ_FRDK01000003.1"/>
</dbReference>
<name>A0A167X9Y7_9FLAO</name>
<sequence>MKTAYDINDLSSHLFWDVDKSALEFEKSKVQIIYKVLEFGLISDWKIIQEIYGLETIKNVSLKLRTLDVITLAFLSDLFKIEKTQFRCYKNSQLIQNSWTS</sequence>
<protein>
    <recommendedName>
        <fullName evidence="1">DUF6922 domain-containing protein</fullName>
    </recommendedName>
</protein>
<accession>A0A167X9Y7</accession>
<dbReference type="InterPro" id="IPR053830">
    <property type="entry name" value="DUF6922"/>
</dbReference>
<feature type="domain" description="DUF6922" evidence="1">
    <location>
        <begin position="10"/>
        <end position="60"/>
    </location>
</feature>
<reference evidence="2 3" key="1">
    <citation type="submission" date="2016-03" db="EMBL/GenBank/DDBJ databases">
        <title>Draft genome sequence of Flavobacterium fryxellicola DSM 16209.</title>
        <authorList>
            <person name="Shin S.-K."/>
            <person name="Yi H."/>
        </authorList>
    </citation>
    <scope>NUCLEOTIDE SEQUENCE [LARGE SCALE GENOMIC DNA]</scope>
    <source>
        <strain evidence="2 3">DSM 16209</strain>
    </source>
</reference>
<evidence type="ECO:0000313" key="3">
    <source>
        <dbReference type="Proteomes" id="UP000077164"/>
    </source>
</evidence>
<proteinExistence type="predicted"/>
<gene>
    <name evidence="2" type="ORF">FBFR_09935</name>
</gene>
<organism evidence="2 3">
    <name type="scientific">Flavobacterium fryxellicola</name>
    <dbReference type="NCBI Taxonomy" id="249352"/>
    <lineage>
        <taxon>Bacteria</taxon>
        <taxon>Pseudomonadati</taxon>
        <taxon>Bacteroidota</taxon>
        <taxon>Flavobacteriia</taxon>
        <taxon>Flavobacteriales</taxon>
        <taxon>Flavobacteriaceae</taxon>
        <taxon>Flavobacterium</taxon>
    </lineage>
</organism>
<dbReference type="EMBL" id="LVJE01000013">
    <property type="protein sequence ID" value="OAB28151.1"/>
    <property type="molecule type" value="Genomic_DNA"/>
</dbReference>